<dbReference type="SUPFAM" id="SSF52172">
    <property type="entry name" value="CheY-like"/>
    <property type="match status" value="1"/>
</dbReference>
<dbReference type="InterPro" id="IPR011006">
    <property type="entry name" value="CheY-like_superfamily"/>
</dbReference>
<keyword evidence="6" id="KW-0418">Kinase</keyword>
<dbReference type="PANTHER" id="PTHR41523">
    <property type="entry name" value="TWO-COMPONENT SYSTEM SENSOR PROTEIN"/>
    <property type="match status" value="1"/>
</dbReference>
<evidence type="ECO:0000259" key="10">
    <source>
        <dbReference type="PROSITE" id="PS50112"/>
    </source>
</evidence>
<dbReference type="Proteomes" id="UP000676409">
    <property type="component" value="Chromosome"/>
</dbReference>
<dbReference type="AlphaFoldDB" id="A0A975IT28"/>
<evidence type="ECO:0000256" key="4">
    <source>
        <dbReference type="ARBA" id="ARBA00022679"/>
    </source>
</evidence>
<evidence type="ECO:0000256" key="2">
    <source>
        <dbReference type="ARBA" id="ARBA00012438"/>
    </source>
</evidence>
<dbReference type="CDD" id="cd00130">
    <property type="entry name" value="PAS"/>
    <property type="match status" value="1"/>
</dbReference>
<dbReference type="PROSITE" id="PS50112">
    <property type="entry name" value="PAS"/>
    <property type="match status" value="1"/>
</dbReference>
<dbReference type="RefSeq" id="WP_211936469.1">
    <property type="nucleotide sequence ID" value="NZ_CP073078.1"/>
</dbReference>
<dbReference type="Gene3D" id="3.30.450.20">
    <property type="entry name" value="PAS domain"/>
    <property type="match status" value="1"/>
</dbReference>
<keyword evidence="3 8" id="KW-0597">Phosphoprotein</keyword>
<name>A0A975IT28_9CAUL</name>
<evidence type="ECO:0000259" key="9">
    <source>
        <dbReference type="PROSITE" id="PS50110"/>
    </source>
</evidence>
<reference evidence="11" key="1">
    <citation type="submission" date="2021-04" db="EMBL/GenBank/DDBJ databases">
        <title>The complete genome sequence of Caulobacter sp. S6.</title>
        <authorList>
            <person name="Tang Y."/>
            <person name="Ouyang W."/>
            <person name="Liu Q."/>
            <person name="Huang B."/>
            <person name="Guo Z."/>
            <person name="Lei P."/>
        </authorList>
    </citation>
    <scope>NUCLEOTIDE SEQUENCE</scope>
    <source>
        <strain evidence="11">S6</strain>
    </source>
</reference>
<keyword evidence="12" id="KW-1185">Reference proteome</keyword>
<comment type="catalytic activity">
    <reaction evidence="1">
        <text>ATP + protein L-histidine = ADP + protein N-phospho-L-histidine.</text>
        <dbReference type="EC" id="2.7.13.3"/>
    </reaction>
</comment>
<dbReference type="Pfam" id="PF07536">
    <property type="entry name" value="HWE_HK"/>
    <property type="match status" value="1"/>
</dbReference>
<gene>
    <name evidence="11" type="ORF">KCG34_15095</name>
</gene>
<evidence type="ECO:0000256" key="7">
    <source>
        <dbReference type="ARBA" id="ARBA00022840"/>
    </source>
</evidence>
<dbReference type="KEGG" id="caul:KCG34_15095"/>
<dbReference type="InterPro" id="IPR000014">
    <property type="entry name" value="PAS"/>
</dbReference>
<dbReference type="SMART" id="SM00091">
    <property type="entry name" value="PAS"/>
    <property type="match status" value="1"/>
</dbReference>
<dbReference type="EMBL" id="CP073078">
    <property type="protein sequence ID" value="QUD86417.1"/>
    <property type="molecule type" value="Genomic_DNA"/>
</dbReference>
<keyword evidence="5" id="KW-0547">Nucleotide-binding</keyword>
<feature type="domain" description="Response regulatory" evidence="9">
    <location>
        <begin position="358"/>
        <end position="469"/>
    </location>
</feature>
<feature type="modified residue" description="4-aspartylphosphate" evidence="8">
    <location>
        <position position="409"/>
    </location>
</feature>
<dbReference type="SMART" id="SM00911">
    <property type="entry name" value="HWE_HK"/>
    <property type="match status" value="1"/>
</dbReference>
<accession>A0A975IT28</accession>
<evidence type="ECO:0000256" key="6">
    <source>
        <dbReference type="ARBA" id="ARBA00022777"/>
    </source>
</evidence>
<dbReference type="PROSITE" id="PS50110">
    <property type="entry name" value="RESPONSE_REGULATORY"/>
    <property type="match status" value="1"/>
</dbReference>
<dbReference type="PANTHER" id="PTHR41523:SF8">
    <property type="entry name" value="ETHYLENE RESPONSE SENSOR PROTEIN"/>
    <property type="match status" value="1"/>
</dbReference>
<keyword evidence="4" id="KW-0808">Transferase</keyword>
<evidence type="ECO:0000256" key="1">
    <source>
        <dbReference type="ARBA" id="ARBA00000085"/>
    </source>
</evidence>
<dbReference type="InterPro" id="IPR011102">
    <property type="entry name" value="Sig_transdc_His_kinase_HWE"/>
</dbReference>
<dbReference type="NCBIfam" id="TIGR00229">
    <property type="entry name" value="sensory_box"/>
    <property type="match status" value="1"/>
</dbReference>
<evidence type="ECO:0000256" key="3">
    <source>
        <dbReference type="ARBA" id="ARBA00022553"/>
    </source>
</evidence>
<protein>
    <recommendedName>
        <fullName evidence="2">histidine kinase</fullName>
        <ecNumber evidence="2">2.7.13.3</ecNumber>
    </recommendedName>
</protein>
<dbReference type="InterPro" id="IPR001789">
    <property type="entry name" value="Sig_transdc_resp-reg_receiver"/>
</dbReference>
<dbReference type="GO" id="GO:0005524">
    <property type="term" value="F:ATP binding"/>
    <property type="evidence" value="ECO:0007669"/>
    <property type="project" value="UniProtKB-KW"/>
</dbReference>
<dbReference type="InterPro" id="IPR035965">
    <property type="entry name" value="PAS-like_dom_sf"/>
</dbReference>
<dbReference type="InterPro" id="IPR036890">
    <property type="entry name" value="HATPase_C_sf"/>
</dbReference>
<evidence type="ECO:0000256" key="5">
    <source>
        <dbReference type="ARBA" id="ARBA00022741"/>
    </source>
</evidence>
<evidence type="ECO:0000256" key="8">
    <source>
        <dbReference type="PROSITE-ProRule" id="PRU00169"/>
    </source>
</evidence>
<sequence length="472" mass="51243">MTTAPRRRQSGSKDVADIKRRLEGIVASAMDAIVTVDHNQAIVLFNPAAERMFGVEADRALGEHISRFIPERFRAAHEQHIARFTRTGATNRAMGSLGAISGLRANGEEFPIEASISQVEIGGDRLATVILRDITERKAVEEARNLLAREVDHRAKNALAVVQAVVSLTRAASTESFIEAVMGRVSSLGRSHVLLARNRWEGAELGQLVADECAAYQRPGHVRIDCPTIMLTPDSVQPVGLLVHELATNAVKYGALSTERGRVDVAARLYLGKGVELTWQETGGPPVTPPTVRGFGSTLINEVVTRQLGGALDILWDKGGLRLTAVLPETACRIDAHPPRESATASPISQTAASEGERLLIVEDESLVAMEIAEQMRRRGWTVVGPALSVDEAFHLIAESALPDVAMLDVHLRGHTVYPLADLLQRGGVPFLFCTGYERLDNPERYAASPIVRKPVNMDQLATELQRIRAAG</sequence>
<feature type="domain" description="PAS" evidence="10">
    <location>
        <begin position="18"/>
        <end position="88"/>
    </location>
</feature>
<dbReference type="Pfam" id="PF13426">
    <property type="entry name" value="PAS_9"/>
    <property type="match status" value="1"/>
</dbReference>
<dbReference type="Gene3D" id="3.40.50.2300">
    <property type="match status" value="1"/>
</dbReference>
<proteinExistence type="predicted"/>
<dbReference type="SMART" id="SM00448">
    <property type="entry name" value="REC"/>
    <property type="match status" value="1"/>
</dbReference>
<dbReference type="GO" id="GO:0004673">
    <property type="term" value="F:protein histidine kinase activity"/>
    <property type="evidence" value="ECO:0007669"/>
    <property type="project" value="UniProtKB-EC"/>
</dbReference>
<evidence type="ECO:0000313" key="12">
    <source>
        <dbReference type="Proteomes" id="UP000676409"/>
    </source>
</evidence>
<dbReference type="Gene3D" id="3.30.565.10">
    <property type="entry name" value="Histidine kinase-like ATPase, C-terminal domain"/>
    <property type="match status" value="1"/>
</dbReference>
<dbReference type="EC" id="2.7.13.3" evidence="2"/>
<organism evidence="11 12">
    <name type="scientific">Phenylobacterium montanum</name>
    <dbReference type="NCBI Taxonomy" id="2823693"/>
    <lineage>
        <taxon>Bacteria</taxon>
        <taxon>Pseudomonadati</taxon>
        <taxon>Pseudomonadota</taxon>
        <taxon>Alphaproteobacteria</taxon>
        <taxon>Caulobacterales</taxon>
        <taxon>Caulobacteraceae</taxon>
        <taxon>Phenylobacterium</taxon>
    </lineage>
</organism>
<dbReference type="SUPFAM" id="SSF55785">
    <property type="entry name" value="PYP-like sensor domain (PAS domain)"/>
    <property type="match status" value="1"/>
</dbReference>
<dbReference type="GO" id="GO:0000160">
    <property type="term" value="P:phosphorelay signal transduction system"/>
    <property type="evidence" value="ECO:0007669"/>
    <property type="project" value="InterPro"/>
</dbReference>
<keyword evidence="7" id="KW-0067">ATP-binding</keyword>
<evidence type="ECO:0000313" key="11">
    <source>
        <dbReference type="EMBL" id="QUD86417.1"/>
    </source>
</evidence>